<reference evidence="2 3" key="1">
    <citation type="submission" date="2016-07" db="EMBL/GenBank/DDBJ databases">
        <title>Caryophanon latum genome sequencing.</title>
        <authorList>
            <person name="Verma A."/>
            <person name="Pal Y."/>
            <person name="Krishnamurthi S."/>
        </authorList>
    </citation>
    <scope>NUCLEOTIDE SEQUENCE [LARGE SCALE GENOMIC DNA]</scope>
    <source>
        <strain evidence="2 3">DSM 14151</strain>
    </source>
</reference>
<evidence type="ECO:0000313" key="2">
    <source>
        <dbReference type="EMBL" id="OCS88258.1"/>
    </source>
</evidence>
<sequence length="141" mass="15853">MKKIILALVMVFSVLGITQPTQAQTFDTYAGIVFKDEVNEDQYNELSRTVYLSAVRAKKFEGKVIAYSHIKLPNDKYYSRTVYLAKIREFKGEFLTAINDLAKNGKTAEGLNLVKGLVTDEGEVVPAEEPTVKEFKVVDIK</sequence>
<protein>
    <recommendedName>
        <fullName evidence="4">NEAT domain-containing protein</fullName>
    </recommendedName>
</protein>
<gene>
    <name evidence="2" type="ORF">A6K76_13700</name>
</gene>
<comment type="caution">
    <text evidence="2">The sequence shown here is derived from an EMBL/GenBank/DDBJ whole genome shotgun (WGS) entry which is preliminary data.</text>
</comment>
<dbReference type="AlphaFoldDB" id="A0A1C0YM83"/>
<accession>A0A1C0YM83</accession>
<keyword evidence="1" id="KW-0732">Signal</keyword>
<dbReference type="Proteomes" id="UP000093482">
    <property type="component" value="Unassembled WGS sequence"/>
</dbReference>
<evidence type="ECO:0000256" key="1">
    <source>
        <dbReference type="SAM" id="SignalP"/>
    </source>
</evidence>
<evidence type="ECO:0000313" key="3">
    <source>
        <dbReference type="Proteomes" id="UP000093482"/>
    </source>
</evidence>
<organism evidence="2 3">
    <name type="scientific">Caryophanon latum</name>
    <dbReference type="NCBI Taxonomy" id="33977"/>
    <lineage>
        <taxon>Bacteria</taxon>
        <taxon>Bacillati</taxon>
        <taxon>Bacillota</taxon>
        <taxon>Bacilli</taxon>
        <taxon>Bacillales</taxon>
        <taxon>Caryophanaceae</taxon>
        <taxon>Caryophanon</taxon>
    </lineage>
</organism>
<feature type="signal peptide" evidence="1">
    <location>
        <begin position="1"/>
        <end position="23"/>
    </location>
</feature>
<proteinExistence type="predicted"/>
<feature type="chain" id="PRO_5008649176" description="NEAT domain-containing protein" evidence="1">
    <location>
        <begin position="24"/>
        <end position="141"/>
    </location>
</feature>
<dbReference type="EMBL" id="MATO01000052">
    <property type="protein sequence ID" value="OCS88258.1"/>
    <property type="molecule type" value="Genomic_DNA"/>
</dbReference>
<name>A0A1C0YM83_9BACL</name>
<keyword evidence="3" id="KW-1185">Reference proteome</keyword>
<evidence type="ECO:0008006" key="4">
    <source>
        <dbReference type="Google" id="ProtNLM"/>
    </source>
</evidence>
<dbReference type="RefSeq" id="WP_066465636.1">
    <property type="nucleotide sequence ID" value="NZ_MATO01000052.1"/>
</dbReference>